<evidence type="ECO:0000313" key="3">
    <source>
        <dbReference type="Proteomes" id="UP001634747"/>
    </source>
</evidence>
<comment type="caution">
    <text evidence="2">The sequence shown here is derived from an EMBL/GenBank/DDBJ whole genome shotgun (WGS) entry which is preliminary data.</text>
</comment>
<organism evidence="2 3">
    <name type="scientific">Terriglobus aquaticus</name>
    <dbReference type="NCBI Taxonomy" id="940139"/>
    <lineage>
        <taxon>Bacteria</taxon>
        <taxon>Pseudomonadati</taxon>
        <taxon>Acidobacteriota</taxon>
        <taxon>Terriglobia</taxon>
        <taxon>Terriglobales</taxon>
        <taxon>Acidobacteriaceae</taxon>
        <taxon>Terriglobus</taxon>
    </lineage>
</organism>
<dbReference type="RefSeq" id="WP_263412325.1">
    <property type="nucleotide sequence ID" value="NZ_BAABBH010000001.1"/>
</dbReference>
<name>A0ABW9KNI9_9BACT</name>
<evidence type="ECO:0000313" key="2">
    <source>
        <dbReference type="EMBL" id="MFN2976185.1"/>
    </source>
</evidence>
<gene>
    <name evidence="2" type="ORF">ACK2TP_10460</name>
</gene>
<dbReference type="Proteomes" id="UP001634747">
    <property type="component" value="Unassembled WGS sequence"/>
</dbReference>
<evidence type="ECO:0000259" key="1">
    <source>
        <dbReference type="Pfam" id="PF12867"/>
    </source>
</evidence>
<keyword evidence="3" id="KW-1185">Reference proteome</keyword>
<dbReference type="InterPro" id="IPR034660">
    <property type="entry name" value="DinB/YfiT-like"/>
</dbReference>
<proteinExistence type="predicted"/>
<feature type="domain" description="DinB-like" evidence="1">
    <location>
        <begin position="29"/>
        <end position="158"/>
    </location>
</feature>
<sequence length="174" mass="19386">MPQKENSVEPWLRGGRQQVHAVPRAVLHALDLAREDFERWVWPLPPGLLEEQPYGLPSVGFQARHIARSLDRLLTYAEGSPLSPQQRDALAGEHSPATAIESREEFETSLRLADQRIQALPLEQLEQTRYVGAARLPVPLAALLVHLADHTQRHAGQAVTTAKVLRALHTAEQS</sequence>
<accession>A0ABW9KNI9</accession>
<dbReference type="EMBL" id="JBJYXY010000001">
    <property type="protein sequence ID" value="MFN2976185.1"/>
    <property type="molecule type" value="Genomic_DNA"/>
</dbReference>
<dbReference type="SUPFAM" id="SSF109854">
    <property type="entry name" value="DinB/YfiT-like putative metalloenzymes"/>
    <property type="match status" value="1"/>
</dbReference>
<dbReference type="Pfam" id="PF12867">
    <property type="entry name" value="DinB_2"/>
    <property type="match status" value="1"/>
</dbReference>
<reference evidence="2 3" key="1">
    <citation type="submission" date="2024-12" db="EMBL/GenBank/DDBJ databases">
        <authorList>
            <person name="Lee Y."/>
        </authorList>
    </citation>
    <scope>NUCLEOTIDE SEQUENCE [LARGE SCALE GENOMIC DNA]</scope>
    <source>
        <strain evidence="2 3">03SUJ4</strain>
    </source>
</reference>
<dbReference type="Gene3D" id="1.20.120.450">
    <property type="entry name" value="dinb family like domain"/>
    <property type="match status" value="1"/>
</dbReference>
<dbReference type="InterPro" id="IPR024775">
    <property type="entry name" value="DinB-like"/>
</dbReference>
<protein>
    <submittedName>
        <fullName evidence="2">DinB family protein</fullName>
    </submittedName>
</protein>